<evidence type="ECO:0000256" key="4">
    <source>
        <dbReference type="ARBA" id="ARBA00022898"/>
    </source>
</evidence>
<dbReference type="InterPro" id="IPR015422">
    <property type="entry name" value="PyrdxlP-dep_Trfase_small"/>
</dbReference>
<evidence type="ECO:0000256" key="5">
    <source>
        <dbReference type="ARBA" id="ARBA00038398"/>
    </source>
</evidence>
<dbReference type="Pfam" id="PF01041">
    <property type="entry name" value="DegT_DnrJ_EryC1"/>
    <property type="match status" value="1"/>
</dbReference>
<protein>
    <submittedName>
        <fullName evidence="8">Aminotransferase DegT</fullName>
    </submittedName>
</protein>
<evidence type="ECO:0000256" key="6">
    <source>
        <dbReference type="PIRSR" id="PIRSR000390-1"/>
    </source>
</evidence>
<gene>
    <name evidence="8" type="ORF">GCM10010387_20930</name>
</gene>
<evidence type="ECO:0000256" key="1">
    <source>
        <dbReference type="ARBA" id="ARBA00001933"/>
    </source>
</evidence>
<evidence type="ECO:0000256" key="2">
    <source>
        <dbReference type="ARBA" id="ARBA00022576"/>
    </source>
</evidence>
<comment type="similarity">
    <text evidence="5">Belongs to the DegT/DnrJ/EryC1 family. L-glutamine:2-deoxy-scyllo-inosose/scyllo-inosose aminotransferase subfamily.</text>
</comment>
<dbReference type="SUPFAM" id="SSF53383">
    <property type="entry name" value="PLP-dependent transferases"/>
    <property type="match status" value="1"/>
</dbReference>
<sequence length="374" mass="39791">MTTSSRHPIPIPAARPVIDEEEIEAAVRVLRSGRVVQGPEVAAFEEGFSELVDGRHCVAVNSGTSALYLVLLALGLGRGDEVVVPSFSFAATANVVRLAGAEPVFADIDPASYCLDPAAVEAAITPRTAAIIPVHLYGHPAAMDRIMPIAAAHGLAVVEDACQAHAAALHGTPVGAFGTAGTFSFYPTKNMHSLEGGMVSTADAGLARTLRLLRNQGMEQRYANEIIGVNMRLTDVAAAVGRVQLAKLPAWTERRIANTAYLSEHITSPRVVKPSVAKGARHSCHQYTIRVPGDREAAVARLADAGVGSAVYYPTPIHRLKPFWEPDQLAGRRWELPETERAAAEVVSLPVHPSLTRPELARIAAAVNALGELW</sequence>
<evidence type="ECO:0000256" key="3">
    <source>
        <dbReference type="ARBA" id="ARBA00022679"/>
    </source>
</evidence>
<reference evidence="8" key="2">
    <citation type="submission" date="2020-09" db="EMBL/GenBank/DDBJ databases">
        <authorList>
            <person name="Sun Q."/>
            <person name="Ohkuma M."/>
        </authorList>
    </citation>
    <scope>NUCLEOTIDE SEQUENCE</scope>
    <source>
        <strain evidence="8">JCM 4988</strain>
    </source>
</reference>
<dbReference type="InterPro" id="IPR015424">
    <property type="entry name" value="PyrdxlP-dep_Trfase"/>
</dbReference>
<dbReference type="PANTHER" id="PTHR30244">
    <property type="entry name" value="TRANSAMINASE"/>
    <property type="match status" value="1"/>
</dbReference>
<name>A0A918Q097_9ACTN</name>
<dbReference type="InterPro" id="IPR000653">
    <property type="entry name" value="DegT/StrS_aminotransferase"/>
</dbReference>
<dbReference type="GO" id="GO:0000271">
    <property type="term" value="P:polysaccharide biosynthetic process"/>
    <property type="evidence" value="ECO:0007669"/>
    <property type="project" value="TreeGrafter"/>
</dbReference>
<keyword evidence="4 7" id="KW-0663">Pyridoxal phosphate</keyword>
<accession>A0A918Q097</accession>
<dbReference type="Gene3D" id="3.90.1150.10">
    <property type="entry name" value="Aspartate Aminotransferase, domain 1"/>
    <property type="match status" value="1"/>
</dbReference>
<proteinExistence type="inferred from homology"/>
<evidence type="ECO:0000313" key="9">
    <source>
        <dbReference type="Proteomes" id="UP000630936"/>
    </source>
</evidence>
<dbReference type="AlphaFoldDB" id="A0A918Q097"/>
<dbReference type="GO" id="GO:0008483">
    <property type="term" value="F:transaminase activity"/>
    <property type="evidence" value="ECO:0007669"/>
    <property type="project" value="UniProtKB-KW"/>
</dbReference>
<reference evidence="8" key="1">
    <citation type="journal article" date="2014" name="Int. J. Syst. Evol. Microbiol.">
        <title>Complete genome sequence of Corynebacterium casei LMG S-19264T (=DSM 44701T), isolated from a smear-ripened cheese.</title>
        <authorList>
            <consortium name="US DOE Joint Genome Institute (JGI-PGF)"/>
            <person name="Walter F."/>
            <person name="Albersmeier A."/>
            <person name="Kalinowski J."/>
            <person name="Ruckert C."/>
        </authorList>
    </citation>
    <scope>NUCLEOTIDE SEQUENCE</scope>
    <source>
        <strain evidence="8">JCM 4988</strain>
    </source>
</reference>
<evidence type="ECO:0000313" key="8">
    <source>
        <dbReference type="EMBL" id="GGZ27336.1"/>
    </source>
</evidence>
<dbReference type="GO" id="GO:0030170">
    <property type="term" value="F:pyridoxal phosphate binding"/>
    <property type="evidence" value="ECO:0007669"/>
    <property type="project" value="TreeGrafter"/>
</dbReference>
<dbReference type="PIRSF" id="PIRSF000390">
    <property type="entry name" value="PLP_StrS"/>
    <property type="match status" value="1"/>
</dbReference>
<organism evidence="8 9">
    <name type="scientific">Streptomyces inusitatus</name>
    <dbReference type="NCBI Taxonomy" id="68221"/>
    <lineage>
        <taxon>Bacteria</taxon>
        <taxon>Bacillati</taxon>
        <taxon>Actinomycetota</taxon>
        <taxon>Actinomycetes</taxon>
        <taxon>Kitasatosporales</taxon>
        <taxon>Streptomycetaceae</taxon>
        <taxon>Streptomyces</taxon>
    </lineage>
</organism>
<dbReference type="InterPro" id="IPR015421">
    <property type="entry name" value="PyrdxlP-dep_Trfase_major"/>
</dbReference>
<dbReference type="PANTHER" id="PTHR30244:SF34">
    <property type="entry name" value="DTDP-4-AMINO-4,6-DIDEOXYGALACTOSE TRANSAMINASE"/>
    <property type="match status" value="1"/>
</dbReference>
<dbReference type="EMBL" id="BMWG01000004">
    <property type="protein sequence ID" value="GGZ27336.1"/>
    <property type="molecule type" value="Genomic_DNA"/>
</dbReference>
<dbReference type="Proteomes" id="UP000630936">
    <property type="component" value="Unassembled WGS sequence"/>
</dbReference>
<dbReference type="CDD" id="cd00616">
    <property type="entry name" value="AHBA_syn"/>
    <property type="match status" value="1"/>
</dbReference>
<dbReference type="RefSeq" id="WP_190122679.1">
    <property type="nucleotide sequence ID" value="NZ_BMWG01000004.1"/>
</dbReference>
<dbReference type="Gene3D" id="3.40.640.10">
    <property type="entry name" value="Type I PLP-dependent aspartate aminotransferase-like (Major domain)"/>
    <property type="match status" value="1"/>
</dbReference>
<keyword evidence="2 8" id="KW-0032">Aminotransferase</keyword>
<keyword evidence="9" id="KW-1185">Reference proteome</keyword>
<keyword evidence="3" id="KW-0808">Transferase</keyword>
<evidence type="ECO:0000256" key="7">
    <source>
        <dbReference type="PIRSR" id="PIRSR000390-2"/>
    </source>
</evidence>
<comment type="caution">
    <text evidence="8">The sequence shown here is derived from an EMBL/GenBank/DDBJ whole genome shotgun (WGS) entry which is preliminary data.</text>
</comment>
<feature type="active site" description="Proton acceptor" evidence="6">
    <location>
        <position position="189"/>
    </location>
</feature>
<feature type="modified residue" description="N6-(pyridoxal phosphate)lysine" evidence="7">
    <location>
        <position position="189"/>
    </location>
</feature>
<comment type="cofactor">
    <cofactor evidence="1">
        <name>pyridoxal 5'-phosphate</name>
        <dbReference type="ChEBI" id="CHEBI:597326"/>
    </cofactor>
</comment>